<dbReference type="InterPro" id="IPR027417">
    <property type="entry name" value="P-loop_NTPase"/>
</dbReference>
<dbReference type="EMBL" id="FMBM01000001">
    <property type="protein sequence ID" value="SCC79431.1"/>
    <property type="molecule type" value="Genomic_DNA"/>
</dbReference>
<accession>A0ABY0K9D2</accession>
<comment type="caution">
    <text evidence="1">The sequence shown here is derived from an EMBL/GenBank/DDBJ whole genome shotgun (WGS) entry which is preliminary data.</text>
</comment>
<dbReference type="Pfam" id="PF13469">
    <property type="entry name" value="Sulfotransfer_3"/>
    <property type="match status" value="1"/>
</dbReference>
<dbReference type="SUPFAM" id="SSF52540">
    <property type="entry name" value="P-loop containing nucleoside triphosphate hydrolases"/>
    <property type="match status" value="1"/>
</dbReference>
<reference evidence="1 2" key="1">
    <citation type="submission" date="2016-08" db="EMBL/GenBank/DDBJ databases">
        <authorList>
            <person name="Varghese N."/>
            <person name="Submissions Spin"/>
        </authorList>
    </citation>
    <scope>NUCLEOTIDE SEQUENCE [LARGE SCALE GENOMIC DNA]</scope>
    <source>
        <strain evidence="1 2">HL-109</strain>
    </source>
</reference>
<dbReference type="Gene3D" id="3.40.50.300">
    <property type="entry name" value="P-loop containing nucleotide triphosphate hydrolases"/>
    <property type="match status" value="1"/>
</dbReference>
<name>A0ABY0K9D2_9HYPH</name>
<dbReference type="PANTHER" id="PTHR10704">
    <property type="entry name" value="CARBOHYDRATE SULFOTRANSFERASE"/>
    <property type="match status" value="1"/>
</dbReference>
<evidence type="ECO:0000313" key="2">
    <source>
        <dbReference type="Proteomes" id="UP000182800"/>
    </source>
</evidence>
<keyword evidence="2" id="KW-1185">Reference proteome</keyword>
<dbReference type="PANTHER" id="PTHR10704:SF44">
    <property type="entry name" value="LD35051P-RELATED"/>
    <property type="match status" value="1"/>
</dbReference>
<dbReference type="InterPro" id="IPR051135">
    <property type="entry name" value="Gal/GlcNAc/GalNAc_ST"/>
</dbReference>
<proteinExistence type="predicted"/>
<dbReference type="RefSeq" id="WP_074443746.1">
    <property type="nucleotide sequence ID" value="NZ_FMBM01000001.1"/>
</dbReference>
<protein>
    <submittedName>
        <fullName evidence="1">Sulfotransferase family protein</fullName>
    </submittedName>
</protein>
<dbReference type="Proteomes" id="UP000182800">
    <property type="component" value="Unassembled WGS sequence"/>
</dbReference>
<organism evidence="1 2">
    <name type="scientific">Saliniramus fredricksonii</name>
    <dbReference type="NCBI Taxonomy" id="1653334"/>
    <lineage>
        <taxon>Bacteria</taxon>
        <taxon>Pseudomonadati</taxon>
        <taxon>Pseudomonadota</taxon>
        <taxon>Alphaproteobacteria</taxon>
        <taxon>Hyphomicrobiales</taxon>
        <taxon>Salinarimonadaceae</taxon>
        <taxon>Saliniramus</taxon>
    </lineage>
</organism>
<sequence>MPKANPILVAGPQRSGTTLVQTLLCNALEGAVLLPESHILHGLVQTCGRALSEPEKTRYFYETDDALFAYTREIIALHLAGLERRYPDAAHVVLKDPNFAATLDIIARVMPDAPLVMCVRDPRDIAASFIKIGKRETDKRNKYARRDINFIAGKINASYEKFLSFGLPPRGCAVRYEDIVARPVAEIARIGKALDLPLHYDGGALRWLEAGARHKQTWISELEEVPPSTASIGDFRATLSRGEIAEIKEKCAAIMDALGYS</sequence>
<gene>
    <name evidence="1" type="ORF">GA0071312_0875</name>
</gene>
<evidence type="ECO:0000313" key="1">
    <source>
        <dbReference type="EMBL" id="SCC79431.1"/>
    </source>
</evidence>